<dbReference type="RefSeq" id="XP_066075134.1">
    <property type="nucleotide sequence ID" value="XM_066219037.1"/>
</dbReference>
<feature type="transmembrane region" description="Helical" evidence="9">
    <location>
        <begin position="510"/>
        <end position="528"/>
    </location>
</feature>
<keyword evidence="6 9" id="KW-0472">Membrane</keyword>
<feature type="transmembrane region" description="Helical" evidence="9">
    <location>
        <begin position="187"/>
        <end position="208"/>
    </location>
</feature>
<dbReference type="PROSITE" id="PS50850">
    <property type="entry name" value="MFS"/>
    <property type="match status" value="1"/>
</dbReference>
<dbReference type="PANTHER" id="PTHR48022">
    <property type="entry name" value="PLASTIDIC GLUCOSE TRANSPORTER 4"/>
    <property type="match status" value="1"/>
</dbReference>
<keyword evidence="12" id="KW-1185">Reference proteome</keyword>
<dbReference type="Gene3D" id="1.20.1250.20">
    <property type="entry name" value="MFS general substrate transporter like domains"/>
    <property type="match status" value="1"/>
</dbReference>
<feature type="transmembrane region" description="Helical" evidence="9">
    <location>
        <begin position="438"/>
        <end position="460"/>
    </location>
</feature>
<sequence length="568" mass="62003">MGSTQIHNHDNNNEYPDSAIEQVRDEDLKGDMIKDDGANINVLADGGNVDNFNTTGVHIIEHEKSAFVGMSRWQAIKVFWKPTLFCYMCAFSVVMNGYQDSLPGGLLANIGFVNQFGTIPDGEGGVALDAQHISVWSGVAYVAQFVGCLAGGTISDRFGRKAGMYALTLGYGLGIIVEMVSKTWKHWLAAKLFTGLGGGLAQGTILSYMNEIAPAQIRGYLLSTYGASYAVGQLFIAIALQIVETTDPSGYLKAVYSEWVVLGPWILMMLILPESPWHYARQGKEELTKKALLKIYGGISGYDENREYAVMVKEIEKEKETRNTNKETSWKDILIGPNLKRTFADVVALAMQNWVGGSVVFNYTTYFFQQAGIPEPFQANVIVYCILIGANIISFYLVERTGRRTLILYGGAASAVLCVIIGTMGVIDQTTQTQNATLAVICMWVVIYALCFAGTGWLVAGEISTPRLRAKTASFVAATNAIAGTIYNTTVPLMLGTDGAGARGWGLKTLYMFAILSAAGTALCYWLVPETKGRTFNELDEMYEAGIPPRNMKKHISKIEEAGLKVHV</sequence>
<dbReference type="InterPro" id="IPR003663">
    <property type="entry name" value="Sugar/inositol_transpt"/>
</dbReference>
<keyword evidence="5 9" id="KW-1133">Transmembrane helix</keyword>
<dbReference type="Proteomes" id="UP001355207">
    <property type="component" value="Chromosome 4"/>
</dbReference>
<evidence type="ECO:0000256" key="9">
    <source>
        <dbReference type="SAM" id="Phobius"/>
    </source>
</evidence>
<feature type="transmembrane region" description="Helical" evidence="9">
    <location>
        <begin position="162"/>
        <end position="181"/>
    </location>
</feature>
<reference evidence="11 12" key="1">
    <citation type="submission" date="2024-01" db="EMBL/GenBank/DDBJ databases">
        <title>Comparative genomics of Cryptococcus and Kwoniella reveals pathogenesis evolution and contrasting modes of karyotype evolution via chromosome fusion or intercentromeric recombination.</title>
        <authorList>
            <person name="Coelho M.A."/>
            <person name="David-Palma M."/>
            <person name="Shea T."/>
            <person name="Bowers K."/>
            <person name="McGinley-Smith S."/>
            <person name="Mohammad A.W."/>
            <person name="Gnirke A."/>
            <person name="Yurkov A.M."/>
            <person name="Nowrousian M."/>
            <person name="Sun S."/>
            <person name="Cuomo C.A."/>
            <person name="Heitman J."/>
        </authorList>
    </citation>
    <scope>NUCLEOTIDE SEQUENCE [LARGE SCALE GENOMIC DNA]</scope>
    <source>
        <strain evidence="11 12">CBS 6074</strain>
    </source>
</reference>
<dbReference type="InterPro" id="IPR036259">
    <property type="entry name" value="MFS_trans_sf"/>
</dbReference>
<name>A0AAX4JT77_9TREE</name>
<keyword evidence="3 8" id="KW-0813">Transport</keyword>
<evidence type="ECO:0000256" key="8">
    <source>
        <dbReference type="RuleBase" id="RU003346"/>
    </source>
</evidence>
<feature type="transmembrane region" description="Helical" evidence="9">
    <location>
        <begin position="220"/>
        <end position="242"/>
    </location>
</feature>
<dbReference type="PANTHER" id="PTHR48022:SF68">
    <property type="entry name" value="MAJOR FACILITATOR SUPERFAMILY (MFS) PROFILE DOMAIN-CONTAINING PROTEIN-RELATED"/>
    <property type="match status" value="1"/>
</dbReference>
<feature type="transmembrane region" description="Helical" evidence="9">
    <location>
        <begin position="343"/>
        <end position="361"/>
    </location>
</feature>
<dbReference type="GO" id="GO:0005351">
    <property type="term" value="F:carbohydrate:proton symporter activity"/>
    <property type="evidence" value="ECO:0007669"/>
    <property type="project" value="TreeGrafter"/>
</dbReference>
<comment type="catalytic activity">
    <reaction evidence="7">
        <text>myo-inositol(out) + H(+)(out) = myo-inositol(in) + H(+)(in)</text>
        <dbReference type="Rhea" id="RHEA:60364"/>
        <dbReference type="ChEBI" id="CHEBI:15378"/>
        <dbReference type="ChEBI" id="CHEBI:17268"/>
    </reaction>
</comment>
<feature type="transmembrane region" description="Helical" evidence="9">
    <location>
        <begin position="472"/>
        <end position="490"/>
    </location>
</feature>
<feature type="transmembrane region" description="Helical" evidence="9">
    <location>
        <begin position="254"/>
        <end position="272"/>
    </location>
</feature>
<dbReference type="InterPro" id="IPR050360">
    <property type="entry name" value="MFS_Sugar_Transporters"/>
</dbReference>
<evidence type="ECO:0000256" key="7">
    <source>
        <dbReference type="ARBA" id="ARBA00049119"/>
    </source>
</evidence>
<dbReference type="EMBL" id="CP144101">
    <property type="protein sequence ID" value="WWC88371.1"/>
    <property type="molecule type" value="Genomic_DNA"/>
</dbReference>
<feature type="transmembrane region" description="Helical" evidence="9">
    <location>
        <begin position="406"/>
        <end position="426"/>
    </location>
</feature>
<evidence type="ECO:0000256" key="3">
    <source>
        <dbReference type="ARBA" id="ARBA00022448"/>
    </source>
</evidence>
<evidence type="ECO:0000313" key="11">
    <source>
        <dbReference type="EMBL" id="WWC88371.1"/>
    </source>
</evidence>
<dbReference type="SUPFAM" id="SSF103473">
    <property type="entry name" value="MFS general substrate transporter"/>
    <property type="match status" value="1"/>
</dbReference>
<evidence type="ECO:0000256" key="5">
    <source>
        <dbReference type="ARBA" id="ARBA00022989"/>
    </source>
</evidence>
<dbReference type="GO" id="GO:0016020">
    <property type="term" value="C:membrane"/>
    <property type="evidence" value="ECO:0007669"/>
    <property type="project" value="UniProtKB-SubCell"/>
</dbReference>
<comment type="subcellular location">
    <subcellularLocation>
        <location evidence="1">Membrane</location>
        <topology evidence="1">Multi-pass membrane protein</topology>
    </subcellularLocation>
</comment>
<dbReference type="PROSITE" id="PS00216">
    <property type="entry name" value="SUGAR_TRANSPORT_1"/>
    <property type="match status" value="1"/>
</dbReference>
<dbReference type="GeneID" id="91093952"/>
<comment type="similarity">
    <text evidence="2 8">Belongs to the major facilitator superfamily. Sugar transporter (TC 2.A.1.1) family.</text>
</comment>
<dbReference type="InterPro" id="IPR005828">
    <property type="entry name" value="MFS_sugar_transport-like"/>
</dbReference>
<dbReference type="Pfam" id="PF00083">
    <property type="entry name" value="Sugar_tr"/>
    <property type="match status" value="1"/>
</dbReference>
<dbReference type="InterPro" id="IPR005829">
    <property type="entry name" value="Sugar_transporter_CS"/>
</dbReference>
<organism evidence="11 12">
    <name type="scientific">Kwoniella dendrophila CBS 6074</name>
    <dbReference type="NCBI Taxonomy" id="1295534"/>
    <lineage>
        <taxon>Eukaryota</taxon>
        <taxon>Fungi</taxon>
        <taxon>Dikarya</taxon>
        <taxon>Basidiomycota</taxon>
        <taxon>Agaricomycotina</taxon>
        <taxon>Tremellomycetes</taxon>
        <taxon>Tremellales</taxon>
        <taxon>Cryptococcaceae</taxon>
        <taxon>Kwoniella</taxon>
    </lineage>
</organism>
<keyword evidence="4 9" id="KW-0812">Transmembrane</keyword>
<gene>
    <name evidence="11" type="ORF">L201_003282</name>
</gene>
<dbReference type="PROSITE" id="PS00217">
    <property type="entry name" value="SUGAR_TRANSPORT_2"/>
    <property type="match status" value="1"/>
</dbReference>
<evidence type="ECO:0000259" key="10">
    <source>
        <dbReference type="PROSITE" id="PS50850"/>
    </source>
</evidence>
<dbReference type="InterPro" id="IPR020846">
    <property type="entry name" value="MFS_dom"/>
</dbReference>
<accession>A0AAX4JT77</accession>
<proteinExistence type="inferred from homology"/>
<evidence type="ECO:0000256" key="2">
    <source>
        <dbReference type="ARBA" id="ARBA00010992"/>
    </source>
</evidence>
<dbReference type="NCBIfam" id="TIGR00879">
    <property type="entry name" value="SP"/>
    <property type="match status" value="1"/>
</dbReference>
<evidence type="ECO:0000256" key="4">
    <source>
        <dbReference type="ARBA" id="ARBA00022692"/>
    </source>
</evidence>
<evidence type="ECO:0000313" key="12">
    <source>
        <dbReference type="Proteomes" id="UP001355207"/>
    </source>
</evidence>
<evidence type="ECO:0000256" key="1">
    <source>
        <dbReference type="ARBA" id="ARBA00004141"/>
    </source>
</evidence>
<feature type="transmembrane region" description="Helical" evidence="9">
    <location>
        <begin position="78"/>
        <end position="98"/>
    </location>
</feature>
<evidence type="ECO:0000256" key="6">
    <source>
        <dbReference type="ARBA" id="ARBA00023136"/>
    </source>
</evidence>
<feature type="domain" description="Major facilitator superfamily (MFS) profile" evidence="10">
    <location>
        <begin position="85"/>
        <end position="532"/>
    </location>
</feature>
<protein>
    <recommendedName>
        <fullName evidence="10">Major facilitator superfamily (MFS) profile domain-containing protein</fullName>
    </recommendedName>
</protein>
<dbReference type="AlphaFoldDB" id="A0AAX4JT77"/>
<feature type="transmembrane region" description="Helical" evidence="9">
    <location>
        <begin position="133"/>
        <end position="150"/>
    </location>
</feature>
<feature type="transmembrane region" description="Helical" evidence="9">
    <location>
        <begin position="381"/>
        <end position="399"/>
    </location>
</feature>